<reference evidence="1 2" key="1">
    <citation type="journal article" date="2015" name="BMC Genomics">
        <title>Insights from the genome of Ophiocordyceps polyrhachis-furcata to pathogenicity and host specificity in insect fungi.</title>
        <authorList>
            <person name="Wichadakul D."/>
            <person name="Kobmoo N."/>
            <person name="Ingsriswang S."/>
            <person name="Tangphatsornruang S."/>
            <person name="Chantasingh D."/>
            <person name="Luangsa-ard J.J."/>
            <person name="Eurwilaichitr L."/>
        </authorList>
    </citation>
    <scope>NUCLEOTIDE SEQUENCE [LARGE SCALE GENOMIC DNA]</scope>
    <source>
        <strain evidence="1 2">BCC 54312</strain>
    </source>
</reference>
<gene>
    <name evidence="1" type="ORF">L249_1329</name>
</gene>
<sequence length="245" mass="27854">MDAFETVYLNGPSDWAKWIAQIQRLASEDGIWHLVDPSAADKPVLKRPCEPKASQVNPKAERPEDLEGYEIHKLDFLYSTYRVQKLDFEQKERALSALNSVVVKTVGRYSNIVADQQDVVASLALLKARVQPSDWAVQMEARNRYQAALKVSDGFKVDEWVNSWQLALDEATRLDLPEVQGLVPTLDFLRAVSVMDPSFATFWIQTIEFRAFENVDSWESSIPDGIKISDMFSRVTKLKTIAETQ</sequence>
<dbReference type="EMBL" id="LKCN02000007">
    <property type="protein sequence ID" value="RCI12948.1"/>
    <property type="molecule type" value="Genomic_DNA"/>
</dbReference>
<protein>
    <submittedName>
        <fullName evidence="1">Uncharacterized protein</fullName>
    </submittedName>
</protein>
<accession>A0A367LEU5</accession>
<dbReference type="AlphaFoldDB" id="A0A367LEU5"/>
<evidence type="ECO:0000313" key="1">
    <source>
        <dbReference type="EMBL" id="RCI12948.1"/>
    </source>
</evidence>
<keyword evidence="2" id="KW-1185">Reference proteome</keyword>
<name>A0A367LEU5_9HYPO</name>
<dbReference type="Proteomes" id="UP000253664">
    <property type="component" value="Unassembled WGS sequence"/>
</dbReference>
<dbReference type="OrthoDB" id="4906364at2759"/>
<comment type="caution">
    <text evidence="1">The sequence shown here is derived from an EMBL/GenBank/DDBJ whole genome shotgun (WGS) entry which is preliminary data.</text>
</comment>
<proteinExistence type="predicted"/>
<evidence type="ECO:0000313" key="2">
    <source>
        <dbReference type="Proteomes" id="UP000253664"/>
    </source>
</evidence>
<dbReference type="STRING" id="1330021.A0A367LEU5"/>
<organism evidence="1 2">
    <name type="scientific">Ophiocordyceps polyrhachis-furcata BCC 54312</name>
    <dbReference type="NCBI Taxonomy" id="1330021"/>
    <lineage>
        <taxon>Eukaryota</taxon>
        <taxon>Fungi</taxon>
        <taxon>Dikarya</taxon>
        <taxon>Ascomycota</taxon>
        <taxon>Pezizomycotina</taxon>
        <taxon>Sordariomycetes</taxon>
        <taxon>Hypocreomycetidae</taxon>
        <taxon>Hypocreales</taxon>
        <taxon>Ophiocordycipitaceae</taxon>
        <taxon>Ophiocordyceps</taxon>
    </lineage>
</organism>